<gene>
    <name evidence="1" type="ORF">KGM_202318</name>
</gene>
<evidence type="ECO:0000313" key="2">
    <source>
        <dbReference type="Proteomes" id="UP000007151"/>
    </source>
</evidence>
<dbReference type="eggNOG" id="ENOG502RU77">
    <property type="taxonomic scope" value="Eukaryota"/>
</dbReference>
<dbReference type="InterPro" id="IPR019191">
    <property type="entry name" value="Essential_protein_Yae1_N"/>
</dbReference>
<name>A0A212ETP7_DANPL</name>
<dbReference type="Proteomes" id="UP000007151">
    <property type="component" value="Unassembled WGS sequence"/>
</dbReference>
<evidence type="ECO:0000313" key="1">
    <source>
        <dbReference type="EMBL" id="OWR44882.1"/>
    </source>
</evidence>
<accession>A0A212ETP7</accession>
<reference evidence="1 2" key="1">
    <citation type="journal article" date="2011" name="Cell">
        <title>The monarch butterfly genome yields insights into long-distance migration.</title>
        <authorList>
            <person name="Zhan S."/>
            <person name="Merlin C."/>
            <person name="Boore J.L."/>
            <person name="Reppert S.M."/>
        </authorList>
    </citation>
    <scope>NUCLEOTIDE SEQUENCE [LARGE SCALE GENOMIC DNA]</scope>
    <source>
        <strain evidence="1">F-2</strain>
    </source>
</reference>
<dbReference type="AlphaFoldDB" id="A0A212ETP7"/>
<dbReference type="OrthoDB" id="20086at2759"/>
<protein>
    <submittedName>
        <fullName evidence="1">Uncharacterized protein</fullName>
    </submittedName>
</protein>
<organism evidence="1 2">
    <name type="scientific">Danaus plexippus plexippus</name>
    <dbReference type="NCBI Taxonomy" id="278856"/>
    <lineage>
        <taxon>Eukaryota</taxon>
        <taxon>Metazoa</taxon>
        <taxon>Ecdysozoa</taxon>
        <taxon>Arthropoda</taxon>
        <taxon>Hexapoda</taxon>
        <taxon>Insecta</taxon>
        <taxon>Pterygota</taxon>
        <taxon>Neoptera</taxon>
        <taxon>Endopterygota</taxon>
        <taxon>Lepidoptera</taxon>
        <taxon>Glossata</taxon>
        <taxon>Ditrysia</taxon>
        <taxon>Papilionoidea</taxon>
        <taxon>Nymphalidae</taxon>
        <taxon>Danainae</taxon>
        <taxon>Danaini</taxon>
        <taxon>Danaina</taxon>
        <taxon>Danaus</taxon>
        <taxon>Danaus</taxon>
    </lineage>
</organism>
<keyword evidence="2" id="KW-1185">Reference proteome</keyword>
<sequence>MADETANISAKTWTRNIEGISKIGYSDGVVDGQAASFQSSFDIGYSQAFSFGFELGKKKALQQHKEEGPQPNEFRDPRNINCQICLSRAMTDNVVNLFNKQKESNDIHLNKK</sequence>
<dbReference type="Pfam" id="PF09811">
    <property type="entry name" value="Yae1_N"/>
    <property type="match status" value="1"/>
</dbReference>
<dbReference type="EMBL" id="AGBW02012531">
    <property type="protein sequence ID" value="OWR44882.1"/>
    <property type="molecule type" value="Genomic_DNA"/>
</dbReference>
<dbReference type="KEGG" id="dpl:KGM_202318"/>
<proteinExistence type="predicted"/>
<dbReference type="STRING" id="278856.A0A212ETP7"/>
<comment type="caution">
    <text evidence="1">The sequence shown here is derived from an EMBL/GenBank/DDBJ whole genome shotgun (WGS) entry which is preliminary data.</text>
</comment>